<dbReference type="eggNOG" id="COG1733">
    <property type="taxonomic scope" value="Bacteria"/>
</dbReference>
<dbReference type="Pfam" id="PF01638">
    <property type="entry name" value="HxlR"/>
    <property type="match status" value="1"/>
</dbReference>
<dbReference type="AlphaFoldDB" id="K6WEZ5"/>
<sequence length="158" mass="17094">MSGKETLEADGSEATASDSERAARSGAAADRIAARADRLVEIEDLCDGAGSIRSALATVGGVWAMSVLIALRQGPMRYSELKRRVAGINDRMLSQTLQRFERDGLVERRPISVSSSREEYVLTDIGIEICTAVSEFVFVVMKLAPRVAVARTKFDAAE</sequence>
<comment type="caution">
    <text evidence="6">The sequence shown here is derived from an EMBL/GenBank/DDBJ whole genome shotgun (WGS) entry which is preliminary data.</text>
</comment>
<feature type="region of interest" description="Disordered" evidence="4">
    <location>
        <begin position="1"/>
        <end position="23"/>
    </location>
</feature>
<dbReference type="InterPro" id="IPR036390">
    <property type="entry name" value="WH_DNA-bd_sf"/>
</dbReference>
<dbReference type="PROSITE" id="PS51118">
    <property type="entry name" value="HTH_HXLR"/>
    <property type="match status" value="1"/>
</dbReference>
<keyword evidence="7" id="KW-1185">Reference proteome</keyword>
<dbReference type="STRING" id="1108045.GORHZ_117_00250"/>
<organism evidence="6 7">
    <name type="scientific">Gordonia rhizosphera NBRC 16068</name>
    <dbReference type="NCBI Taxonomy" id="1108045"/>
    <lineage>
        <taxon>Bacteria</taxon>
        <taxon>Bacillati</taxon>
        <taxon>Actinomycetota</taxon>
        <taxon>Actinomycetes</taxon>
        <taxon>Mycobacteriales</taxon>
        <taxon>Gordoniaceae</taxon>
        <taxon>Gordonia</taxon>
    </lineage>
</organism>
<gene>
    <name evidence="6" type="ORF">GORHZ_117_00250</name>
</gene>
<dbReference type="RefSeq" id="WP_006333798.1">
    <property type="nucleotide sequence ID" value="NZ_BAHC01000117.1"/>
</dbReference>
<dbReference type="InterPro" id="IPR002577">
    <property type="entry name" value="HTH_HxlR"/>
</dbReference>
<feature type="domain" description="HTH hxlR-type" evidence="5">
    <location>
        <begin position="46"/>
        <end position="148"/>
    </location>
</feature>
<evidence type="ECO:0000256" key="3">
    <source>
        <dbReference type="ARBA" id="ARBA00023163"/>
    </source>
</evidence>
<name>K6WEZ5_9ACTN</name>
<dbReference type="InterPro" id="IPR036388">
    <property type="entry name" value="WH-like_DNA-bd_sf"/>
</dbReference>
<reference evidence="6 7" key="1">
    <citation type="submission" date="2012-08" db="EMBL/GenBank/DDBJ databases">
        <title>Whole genome shotgun sequence of Gordonia rhizosphera NBRC 16068.</title>
        <authorList>
            <person name="Takarada H."/>
            <person name="Isaki S."/>
            <person name="Hosoyama A."/>
            <person name="Tsuchikane K."/>
            <person name="Katsumata H."/>
            <person name="Baba S."/>
            <person name="Ohji S."/>
            <person name="Yamazaki S."/>
            <person name="Fujita N."/>
        </authorList>
    </citation>
    <scope>NUCLEOTIDE SEQUENCE [LARGE SCALE GENOMIC DNA]</scope>
    <source>
        <strain evidence="6 7">NBRC 16068</strain>
    </source>
</reference>
<dbReference type="Gene3D" id="1.10.10.10">
    <property type="entry name" value="Winged helix-like DNA-binding domain superfamily/Winged helix DNA-binding domain"/>
    <property type="match status" value="1"/>
</dbReference>
<evidence type="ECO:0000256" key="2">
    <source>
        <dbReference type="ARBA" id="ARBA00023125"/>
    </source>
</evidence>
<accession>K6WEZ5</accession>
<dbReference type="Proteomes" id="UP000008363">
    <property type="component" value="Unassembled WGS sequence"/>
</dbReference>
<evidence type="ECO:0000259" key="5">
    <source>
        <dbReference type="PROSITE" id="PS51118"/>
    </source>
</evidence>
<keyword evidence="1" id="KW-0805">Transcription regulation</keyword>
<evidence type="ECO:0000256" key="4">
    <source>
        <dbReference type="SAM" id="MobiDB-lite"/>
    </source>
</evidence>
<evidence type="ECO:0000313" key="7">
    <source>
        <dbReference type="Proteomes" id="UP000008363"/>
    </source>
</evidence>
<dbReference type="PANTHER" id="PTHR33204:SF18">
    <property type="entry name" value="TRANSCRIPTIONAL REGULATORY PROTEIN"/>
    <property type="match status" value="1"/>
</dbReference>
<dbReference type="OrthoDB" id="370168at2"/>
<dbReference type="PANTHER" id="PTHR33204">
    <property type="entry name" value="TRANSCRIPTIONAL REGULATOR, MARR FAMILY"/>
    <property type="match status" value="1"/>
</dbReference>
<dbReference type="EMBL" id="BAHC01000117">
    <property type="protein sequence ID" value="GAB90762.1"/>
    <property type="molecule type" value="Genomic_DNA"/>
</dbReference>
<keyword evidence="3" id="KW-0804">Transcription</keyword>
<proteinExistence type="predicted"/>
<dbReference type="SUPFAM" id="SSF46785">
    <property type="entry name" value="Winged helix' DNA-binding domain"/>
    <property type="match status" value="1"/>
</dbReference>
<evidence type="ECO:0000256" key="1">
    <source>
        <dbReference type="ARBA" id="ARBA00023015"/>
    </source>
</evidence>
<keyword evidence="2" id="KW-0238">DNA-binding</keyword>
<protein>
    <submittedName>
        <fullName evidence="6">Putative HxlR family transcriptional regulator</fullName>
    </submittedName>
</protein>
<evidence type="ECO:0000313" key="6">
    <source>
        <dbReference type="EMBL" id="GAB90762.1"/>
    </source>
</evidence>
<dbReference type="GO" id="GO:0003677">
    <property type="term" value="F:DNA binding"/>
    <property type="evidence" value="ECO:0007669"/>
    <property type="project" value="UniProtKB-KW"/>
</dbReference>